<dbReference type="EMBL" id="JH159160">
    <property type="protein sequence ID" value="EGZ09147.1"/>
    <property type="molecule type" value="Genomic_DNA"/>
</dbReference>
<gene>
    <name evidence="1" type="ORF">PHYSODRAFT_525930</name>
</gene>
<dbReference type="OMA" id="ERWHVNG"/>
<evidence type="ECO:0000313" key="2">
    <source>
        <dbReference type="Proteomes" id="UP000002640"/>
    </source>
</evidence>
<dbReference type="Proteomes" id="UP000002640">
    <property type="component" value="Unassembled WGS sequence"/>
</dbReference>
<dbReference type="GeneID" id="20660939"/>
<dbReference type="KEGG" id="psoj:PHYSODRAFT_525930"/>
<reference evidence="1 2" key="1">
    <citation type="journal article" date="2006" name="Science">
        <title>Phytophthora genome sequences uncover evolutionary origins and mechanisms of pathogenesis.</title>
        <authorList>
            <person name="Tyler B.M."/>
            <person name="Tripathy S."/>
            <person name="Zhang X."/>
            <person name="Dehal P."/>
            <person name="Jiang R.H."/>
            <person name="Aerts A."/>
            <person name="Arredondo F.D."/>
            <person name="Baxter L."/>
            <person name="Bensasson D."/>
            <person name="Beynon J.L."/>
            <person name="Chapman J."/>
            <person name="Damasceno C.M."/>
            <person name="Dorrance A.E."/>
            <person name="Dou D."/>
            <person name="Dickerman A.W."/>
            <person name="Dubchak I.L."/>
            <person name="Garbelotto M."/>
            <person name="Gijzen M."/>
            <person name="Gordon S.G."/>
            <person name="Govers F."/>
            <person name="Grunwald N.J."/>
            <person name="Huang W."/>
            <person name="Ivors K.L."/>
            <person name="Jones R.W."/>
            <person name="Kamoun S."/>
            <person name="Krampis K."/>
            <person name="Lamour K.H."/>
            <person name="Lee M.K."/>
            <person name="McDonald W.H."/>
            <person name="Medina M."/>
            <person name="Meijer H.J."/>
            <person name="Nordberg E.K."/>
            <person name="Maclean D.J."/>
            <person name="Ospina-Giraldo M.D."/>
            <person name="Morris P.F."/>
            <person name="Phuntumart V."/>
            <person name="Putnam N.H."/>
            <person name="Rash S."/>
            <person name="Rose J.K."/>
            <person name="Sakihama Y."/>
            <person name="Salamov A.A."/>
            <person name="Savidor A."/>
            <person name="Scheuring C.F."/>
            <person name="Smith B.M."/>
            <person name="Sobral B.W."/>
            <person name="Terry A."/>
            <person name="Torto-Alalibo T.A."/>
            <person name="Win J."/>
            <person name="Xu Z."/>
            <person name="Zhang H."/>
            <person name="Grigoriev I.V."/>
            <person name="Rokhsar D.S."/>
            <person name="Boore J.L."/>
        </authorList>
    </citation>
    <scope>NUCLEOTIDE SEQUENCE [LARGE SCALE GENOMIC DNA]</scope>
    <source>
        <strain evidence="1 2">P6497</strain>
    </source>
</reference>
<dbReference type="AlphaFoldDB" id="G5A742"/>
<dbReference type="InParanoid" id="G5A742"/>
<dbReference type="RefSeq" id="XP_009535780.1">
    <property type="nucleotide sequence ID" value="XM_009537485.1"/>
</dbReference>
<sequence>MFVRTETAFAYTKLFSVCKQRCQEILDLRFGALDHSTSVANAFQTVWSEIKLLDCWPHLDRNSRKKKGLLAEHDRYNDIIKRQIDYLSKSRSKQQFEGISALITQNWDDLGEGEYAAWLDTEYLTKPWELLFYTTSYVPGILPNQNTIASHHPSIKTTAVNQLRVSTGHVLASTLPKILVECAMEIGSEPIQHLAARPVSAEVLEAGVLLCNDDNHFPTHKRKTCRAIRNIQAYYFNQRYYIVRGDNVHGLKVNASRTKTYESSLSGSLKSDEIVENVQLRYLSLHKMTVLDRLPYEHDWYSPLWPWRRSTPSEKSSGVTAKISTRRGSCVLMY</sequence>
<name>G5A742_PHYSP</name>
<evidence type="ECO:0000313" key="1">
    <source>
        <dbReference type="EMBL" id="EGZ09147.1"/>
    </source>
</evidence>
<dbReference type="SMR" id="G5A742"/>
<accession>G5A742</accession>
<proteinExistence type="predicted"/>
<organism evidence="1 2">
    <name type="scientific">Phytophthora sojae (strain P6497)</name>
    <name type="common">Soybean stem and root rot agent</name>
    <name type="synonym">Phytophthora megasperma f. sp. glycines</name>
    <dbReference type="NCBI Taxonomy" id="1094619"/>
    <lineage>
        <taxon>Eukaryota</taxon>
        <taxon>Sar</taxon>
        <taxon>Stramenopiles</taxon>
        <taxon>Oomycota</taxon>
        <taxon>Peronosporomycetes</taxon>
        <taxon>Peronosporales</taxon>
        <taxon>Peronosporaceae</taxon>
        <taxon>Phytophthora</taxon>
    </lineage>
</organism>
<keyword evidence="2" id="KW-1185">Reference proteome</keyword>
<protein>
    <submittedName>
        <fullName evidence="1">Uncharacterized protein</fullName>
    </submittedName>
</protein>